<evidence type="ECO:0000313" key="2">
    <source>
        <dbReference type="EMBL" id="MFC4105211.1"/>
    </source>
</evidence>
<keyword evidence="1" id="KW-0732">Signal</keyword>
<evidence type="ECO:0000313" key="3">
    <source>
        <dbReference type="Proteomes" id="UP001595868"/>
    </source>
</evidence>
<protein>
    <recommendedName>
        <fullName evidence="4">Alpha amylase inhibitor</fullName>
    </recommendedName>
</protein>
<feature type="chain" id="PRO_5046791641" description="Alpha amylase inhibitor" evidence="1">
    <location>
        <begin position="42"/>
        <end position="118"/>
    </location>
</feature>
<reference evidence="3" key="1">
    <citation type="journal article" date="2019" name="Int. J. Syst. Evol. Microbiol.">
        <title>The Global Catalogue of Microorganisms (GCM) 10K type strain sequencing project: providing services to taxonomists for standard genome sequencing and annotation.</title>
        <authorList>
            <consortium name="The Broad Institute Genomics Platform"/>
            <consortium name="The Broad Institute Genome Sequencing Center for Infectious Disease"/>
            <person name="Wu L."/>
            <person name="Ma J."/>
        </authorList>
    </citation>
    <scope>NUCLEOTIDE SEQUENCE [LARGE SCALE GENOMIC DNA]</scope>
    <source>
        <strain evidence="3">2902at01</strain>
    </source>
</reference>
<dbReference type="RefSeq" id="WP_377542213.1">
    <property type="nucleotide sequence ID" value="NZ_JBHSBN010000002.1"/>
</dbReference>
<proteinExistence type="predicted"/>
<gene>
    <name evidence="2" type="ORF">ACFOX0_04545</name>
</gene>
<dbReference type="Proteomes" id="UP001595868">
    <property type="component" value="Unassembled WGS sequence"/>
</dbReference>
<evidence type="ECO:0000256" key="1">
    <source>
        <dbReference type="SAM" id="SignalP"/>
    </source>
</evidence>
<evidence type="ECO:0008006" key="4">
    <source>
        <dbReference type="Google" id="ProtNLM"/>
    </source>
</evidence>
<organism evidence="2 3">
    <name type="scientific">Micromonospora zhanjiangensis</name>
    <dbReference type="NCBI Taxonomy" id="1522057"/>
    <lineage>
        <taxon>Bacteria</taxon>
        <taxon>Bacillati</taxon>
        <taxon>Actinomycetota</taxon>
        <taxon>Actinomycetes</taxon>
        <taxon>Micromonosporales</taxon>
        <taxon>Micromonosporaceae</taxon>
        <taxon>Micromonospora</taxon>
    </lineage>
</organism>
<feature type="signal peptide" evidence="1">
    <location>
        <begin position="1"/>
        <end position="41"/>
    </location>
</feature>
<sequence length="118" mass="12300">MNTPERSRQKRSVSKRATRVAVLGLLAAGATGAIATSPAFAAGTSDTVGNCYTQWWNTAWAQKCPAPGAKWTETYESGITCSAQGGRTLTVGRAKGSTSTVNGSDCTFSASNGWITVY</sequence>
<name>A0ABV8KGT6_9ACTN</name>
<comment type="caution">
    <text evidence="2">The sequence shown here is derived from an EMBL/GenBank/DDBJ whole genome shotgun (WGS) entry which is preliminary data.</text>
</comment>
<dbReference type="EMBL" id="JBHSBN010000002">
    <property type="protein sequence ID" value="MFC4105211.1"/>
    <property type="molecule type" value="Genomic_DNA"/>
</dbReference>
<accession>A0ABV8KGT6</accession>
<keyword evidence="3" id="KW-1185">Reference proteome</keyword>